<dbReference type="SUPFAM" id="SSF57850">
    <property type="entry name" value="RING/U-box"/>
    <property type="match status" value="1"/>
</dbReference>
<dbReference type="Proteomes" id="UP001162131">
    <property type="component" value="Unassembled WGS sequence"/>
</dbReference>
<proteinExistence type="predicted"/>
<protein>
    <recommendedName>
        <fullName evidence="2">RING-type domain-containing protein</fullName>
    </recommendedName>
</protein>
<keyword evidence="1" id="KW-0863">Zinc-finger</keyword>
<gene>
    <name evidence="3" type="ORF">BSTOLATCC_MIC42259</name>
</gene>
<feature type="domain" description="RING-type" evidence="2">
    <location>
        <begin position="214"/>
        <end position="246"/>
    </location>
</feature>
<reference evidence="3" key="1">
    <citation type="submission" date="2021-09" db="EMBL/GenBank/DDBJ databases">
        <authorList>
            <consortium name="AG Swart"/>
            <person name="Singh M."/>
            <person name="Singh A."/>
            <person name="Seah K."/>
            <person name="Emmerich C."/>
        </authorList>
    </citation>
    <scope>NUCLEOTIDE SEQUENCE</scope>
    <source>
        <strain evidence="3">ATCC30299</strain>
    </source>
</reference>
<evidence type="ECO:0000313" key="4">
    <source>
        <dbReference type="Proteomes" id="UP001162131"/>
    </source>
</evidence>
<keyword evidence="4" id="KW-1185">Reference proteome</keyword>
<keyword evidence="1" id="KW-0862">Zinc</keyword>
<dbReference type="GO" id="GO:0008270">
    <property type="term" value="F:zinc ion binding"/>
    <property type="evidence" value="ECO:0007669"/>
    <property type="project" value="UniProtKB-KW"/>
</dbReference>
<comment type="caution">
    <text evidence="3">The sequence shown here is derived from an EMBL/GenBank/DDBJ whole genome shotgun (WGS) entry which is preliminary data.</text>
</comment>
<accession>A0AAU9JN02</accession>
<dbReference type="InterPro" id="IPR013083">
    <property type="entry name" value="Znf_RING/FYVE/PHD"/>
</dbReference>
<dbReference type="Gene3D" id="3.30.40.10">
    <property type="entry name" value="Zinc/RING finger domain, C3HC4 (zinc finger)"/>
    <property type="match status" value="1"/>
</dbReference>
<dbReference type="SUPFAM" id="SSF49599">
    <property type="entry name" value="TRAF domain-like"/>
    <property type="match status" value="1"/>
</dbReference>
<dbReference type="InterPro" id="IPR001841">
    <property type="entry name" value="Znf_RING"/>
</dbReference>
<keyword evidence="1" id="KW-0479">Metal-binding</keyword>
<organism evidence="3 4">
    <name type="scientific">Blepharisma stoltei</name>
    <dbReference type="NCBI Taxonomy" id="1481888"/>
    <lineage>
        <taxon>Eukaryota</taxon>
        <taxon>Sar</taxon>
        <taxon>Alveolata</taxon>
        <taxon>Ciliophora</taxon>
        <taxon>Postciliodesmatophora</taxon>
        <taxon>Heterotrichea</taxon>
        <taxon>Heterotrichida</taxon>
        <taxon>Blepharismidae</taxon>
        <taxon>Blepharisma</taxon>
    </lineage>
</organism>
<evidence type="ECO:0000256" key="1">
    <source>
        <dbReference type="PROSITE-ProRule" id="PRU00175"/>
    </source>
</evidence>
<dbReference type="EMBL" id="CAJZBQ010000041">
    <property type="protein sequence ID" value="CAG9327000.1"/>
    <property type="molecule type" value="Genomic_DNA"/>
</dbReference>
<evidence type="ECO:0000313" key="3">
    <source>
        <dbReference type="EMBL" id="CAG9327000.1"/>
    </source>
</evidence>
<sequence>MKAKFDTNTFIKHYDVFSRSYLIETKTKERKNEANYCVCSIRTYRILPKPIIKPVEIPLPKLSPCFIGSSLYCSILKAYYSYVPKSYWFKTKSFEVKIKPLVNIEISKDDHASSLNKASNITPDIIPNFDNALMCNNIVVVKAEFFPLKKPQSPLCVDLSFYASLKLTINSQFSDKSIEWITGESSERIIKKKLKAKTGHSKARISQIDDHFICFVCKEIVKKPKECANCEHLFCEFCSITLKECPYGCNELAFRDPSAYVLRIYNKFKLKCSRFEFGCSFIGSFKELELHRINCLYKTVKCNAGLCKNFFIRKNKWQNSGTCSEICSYTNTFKNKLEEGSRSNILESFSNFIQKVYESSSRDSKEKIKKLEMEKRLKIRKFELIKMRREDLLSELEMTRKLYHPGKWRVNAKCWTCCYCTSKQAHGCKRIN</sequence>
<dbReference type="AlphaFoldDB" id="A0AAU9JN02"/>
<name>A0AAU9JN02_9CILI</name>
<dbReference type="PROSITE" id="PS50089">
    <property type="entry name" value="ZF_RING_2"/>
    <property type="match status" value="1"/>
</dbReference>
<evidence type="ECO:0000259" key="2">
    <source>
        <dbReference type="PROSITE" id="PS50089"/>
    </source>
</evidence>